<dbReference type="Proteomes" id="UP000320653">
    <property type="component" value="Unassembled WGS sequence"/>
</dbReference>
<dbReference type="PANTHER" id="PTHR37827">
    <property type="entry name" value="TUDOR DOMAIN-CONTAINING PROTEIN"/>
    <property type="match status" value="1"/>
</dbReference>
<proteinExistence type="predicted"/>
<name>A0A561QHF4_9HYPH</name>
<accession>A0A561QHF4</accession>
<dbReference type="RefSeq" id="WP_145641029.1">
    <property type="nucleotide sequence ID" value="NZ_VIWP01000007.1"/>
</dbReference>
<gene>
    <name evidence="2" type="ORF">FHW37_107136</name>
</gene>
<evidence type="ECO:0000256" key="1">
    <source>
        <dbReference type="SAM" id="MobiDB-lite"/>
    </source>
</evidence>
<evidence type="ECO:0000313" key="2">
    <source>
        <dbReference type="EMBL" id="TWF49769.1"/>
    </source>
</evidence>
<keyword evidence="2" id="KW-0540">Nuclease</keyword>
<dbReference type="EMBL" id="VIWP01000007">
    <property type="protein sequence ID" value="TWF49769.1"/>
    <property type="molecule type" value="Genomic_DNA"/>
</dbReference>
<feature type="region of interest" description="Disordered" evidence="1">
    <location>
        <begin position="94"/>
        <end position="118"/>
    </location>
</feature>
<sequence length="118" mass="13169">MARKNRDEPDSWDVAAPEPVICPLCERVIPDDQQDEHHLVPKSKGGKKTVCLHRICHDQIHAIFTDAQLAKKFSTIEAILEDPAVQTFVAWVKSKPPGFSDSAKESRQSSGRGRGRKP</sequence>
<keyword evidence="2" id="KW-0255">Endonuclease</keyword>
<keyword evidence="3" id="KW-1185">Reference proteome</keyword>
<comment type="caution">
    <text evidence="2">The sequence shown here is derived from an EMBL/GenBank/DDBJ whole genome shotgun (WGS) entry which is preliminary data.</text>
</comment>
<organism evidence="2 3">
    <name type="scientific">Neorhizobium alkalisoli</name>
    <dbReference type="NCBI Taxonomy" id="528178"/>
    <lineage>
        <taxon>Bacteria</taxon>
        <taxon>Pseudomonadati</taxon>
        <taxon>Pseudomonadota</taxon>
        <taxon>Alphaproteobacteria</taxon>
        <taxon>Hyphomicrobiales</taxon>
        <taxon>Rhizobiaceae</taxon>
        <taxon>Rhizobium/Agrobacterium group</taxon>
        <taxon>Neorhizobium</taxon>
    </lineage>
</organism>
<dbReference type="PANTHER" id="PTHR37827:SF1">
    <property type="entry name" value="HNH DOMAIN-CONTAINING PROTEIN"/>
    <property type="match status" value="1"/>
</dbReference>
<reference evidence="2 3" key="1">
    <citation type="submission" date="2019-06" db="EMBL/GenBank/DDBJ databases">
        <title>Sorghum-associated microbial communities from plants grown in Nebraska, USA.</title>
        <authorList>
            <person name="Schachtman D."/>
        </authorList>
    </citation>
    <scope>NUCLEOTIDE SEQUENCE [LARGE SCALE GENOMIC DNA]</scope>
    <source>
        <strain evidence="2 3">1225</strain>
    </source>
</reference>
<dbReference type="AlphaFoldDB" id="A0A561QHF4"/>
<dbReference type="OrthoDB" id="7667044at2"/>
<evidence type="ECO:0000313" key="3">
    <source>
        <dbReference type="Proteomes" id="UP000320653"/>
    </source>
</evidence>
<dbReference type="GO" id="GO:0004519">
    <property type="term" value="F:endonuclease activity"/>
    <property type="evidence" value="ECO:0007669"/>
    <property type="project" value="UniProtKB-KW"/>
</dbReference>
<keyword evidence="2" id="KW-0378">Hydrolase</keyword>
<protein>
    <submittedName>
        <fullName evidence="2">HNH endonuclease</fullName>
    </submittedName>
</protein>